<dbReference type="Proteomes" id="UP001221189">
    <property type="component" value="Unassembled WGS sequence"/>
</dbReference>
<evidence type="ECO:0000313" key="4">
    <source>
        <dbReference type="EMBL" id="MDC8770496.1"/>
    </source>
</evidence>
<accession>A0ABT5K991</accession>
<dbReference type="Gene3D" id="3.40.50.1820">
    <property type="entry name" value="alpha/beta hydrolase"/>
    <property type="match status" value="1"/>
</dbReference>
<evidence type="ECO:0000256" key="1">
    <source>
        <dbReference type="SAM" id="MobiDB-lite"/>
    </source>
</evidence>
<dbReference type="Pfam" id="PF02450">
    <property type="entry name" value="LCAT"/>
    <property type="match status" value="1"/>
</dbReference>
<organism evidence="4 5">
    <name type="scientific">Roseateles albus</name>
    <dbReference type="NCBI Taxonomy" id="2987525"/>
    <lineage>
        <taxon>Bacteria</taxon>
        <taxon>Pseudomonadati</taxon>
        <taxon>Pseudomonadota</taxon>
        <taxon>Betaproteobacteria</taxon>
        <taxon>Burkholderiales</taxon>
        <taxon>Sphaerotilaceae</taxon>
        <taxon>Roseateles</taxon>
    </lineage>
</organism>
<evidence type="ECO:0000259" key="2">
    <source>
        <dbReference type="Pfam" id="PF12770"/>
    </source>
</evidence>
<dbReference type="RefSeq" id="WP_273598925.1">
    <property type="nucleotide sequence ID" value="NZ_JAQQXT010000001.1"/>
</dbReference>
<protein>
    <submittedName>
        <fullName evidence="4">CHAT domain-containing protein</fullName>
    </submittedName>
</protein>
<evidence type="ECO:0000313" key="5">
    <source>
        <dbReference type="Proteomes" id="UP001221189"/>
    </source>
</evidence>
<dbReference type="InterPro" id="IPR055803">
    <property type="entry name" value="DUF7379"/>
</dbReference>
<gene>
    <name evidence="4" type="ORF">PRZ03_02845</name>
</gene>
<proteinExistence type="predicted"/>
<feature type="domain" description="DUF7379" evidence="3">
    <location>
        <begin position="216"/>
        <end position="296"/>
    </location>
</feature>
<dbReference type="InterPro" id="IPR003386">
    <property type="entry name" value="LACT/PDAT_acylTrfase"/>
</dbReference>
<reference evidence="4 5" key="1">
    <citation type="submission" date="2022-10" db="EMBL/GenBank/DDBJ databases">
        <title>Paucibacter sp. hw1 Genome sequencing.</title>
        <authorList>
            <person name="Park S."/>
        </authorList>
    </citation>
    <scope>NUCLEOTIDE SEQUENCE [LARGE SCALE GENOMIC DNA]</scope>
    <source>
        <strain evidence="5">hw1</strain>
    </source>
</reference>
<feature type="domain" description="CHAT" evidence="2">
    <location>
        <begin position="1260"/>
        <end position="1556"/>
    </location>
</feature>
<dbReference type="PANTHER" id="PTHR37946">
    <property type="entry name" value="SLL1969 PROTEIN"/>
    <property type="match status" value="1"/>
</dbReference>
<keyword evidence="5" id="KW-1185">Reference proteome</keyword>
<dbReference type="InterPro" id="IPR029058">
    <property type="entry name" value="AB_hydrolase_fold"/>
</dbReference>
<dbReference type="PANTHER" id="PTHR37946:SF1">
    <property type="entry name" value="SLL1969 PROTEIN"/>
    <property type="match status" value="1"/>
</dbReference>
<dbReference type="Pfam" id="PF24096">
    <property type="entry name" value="DUF7379"/>
    <property type="match status" value="1"/>
</dbReference>
<dbReference type="SUPFAM" id="SSF53474">
    <property type="entry name" value="alpha/beta-Hydrolases"/>
    <property type="match status" value="1"/>
</dbReference>
<dbReference type="InterPro" id="IPR024983">
    <property type="entry name" value="CHAT_dom"/>
</dbReference>
<evidence type="ECO:0000259" key="3">
    <source>
        <dbReference type="Pfam" id="PF24096"/>
    </source>
</evidence>
<name>A0ABT5K991_9BURK</name>
<dbReference type="EMBL" id="JAQQXT010000001">
    <property type="protein sequence ID" value="MDC8770496.1"/>
    <property type="molecule type" value="Genomic_DNA"/>
</dbReference>
<sequence length="1972" mass="212397">MAERSIQIRLNGRAAEQLRLPAMLTPAARSADRRDDVFLPDGYLEPLSAFDMSPAARSVAGAAVAQTHVAAANEVLVLELADGSTLITSAGRLRETLLLTHPELIAEDGAILLEALRAQGAAPGRGLGEAVGGLISKVYSFAVGAAPDAIIDAALGVLKNKAELGVTWAGTKALMWAIEKQLSQAPGLYRWVSATGKPQDLEICDFAANPPVGPMLVFVHGTGSSTLGSFGELRSGDRDLWGALQAKFSGGIYGFEHRTLSQSPIENAIELARALPIGAQICLVSHSRGGLVADLLCLGDFDALIDGYAFAFEGTGDADAEEAGRVIKELKDAHAEQRLQLRTLAGLLRERKISVQRYVRAASPASGTKLASGNFDVFLSGLLTLIGTVPFFFGSPLYSAFKRVVIEIAKNRTNAHLVPGIEAMLPDSPMARLLHDAPVRPGTAMSIIAGDIQGGNMLLRLGVMLTDFLLFDNDDNDLVVNTTSMLAGIAPKSAARVLFDRGADVSHFRYFVNIDTRSALRDWLLVAEPEGLSSFRALPDPADYEAALAAAGASRSAAAPDRPIVVVLPGVMGSHLQVEGKDRVWFDPGDIATGGLAKIEWSRSGVEAEELFAMFYGRVCKHLADSHRVEPFPYDWRQPLDVLAERLGEFLDRLMRQTQQPIRLLAHSMGGLVVRACIYKRRAVMDQLMARDGARLIMLGTPHQGAHSMVENLIGKGDTLRTLVRLDVTHDMQEVLDIIAGFRGALQLLPKPGFVDTFQGQPDGGATYAYQEADTWLSLKSKVRDFWFGDQHAGTPKQEVLTSANWLWAQDGPNAPALPAAYEAKSIYIFGQAPNTPCGLREEGTGSNARLKMVGTTRGDGTVTWDSGRIGGIGRFYHLPAAHGDLLSTSAYFTAMTELLNSGSTSALSSQAPSTRAIEHAQPVSYDAGPPSAEDPDALLRGLMGGSSRNRVPPRTQRRLEVAVKAMDLRFVSDPILVGHYERDPISGAEALIDRELLNKELSERHSLGLYAGARGTAAVVLRVRGDFERQLGVLSGAVVTGLGSYDRALSPADLTEAVRTGALRYLLQIIDVLGKADREVPLASLLLGYNSSANLTVAASVEALVRGVMEANTRFYATTRLNIRIGRLDIIELYLDTAIGATYALRSLSAQLAAQAEKQGTALLCQGELQQGEGFRQRLYDDGNSSYWPRLIITDAERSEAQNAAAHSGGAAPLADKLRFVFVGQRARAESVALQRQPGLIEQMVAQQIANPIWNEDFGRMLFQLMVPHDFKDAARQLDRVVLVVDGYTANLPWELMLADDPDRPSEEKQPLALRTAVVRQLAAQVFRASVHQGVVRRALVIANPSVAGFAKGFPLLNGQPTQAPPDLPGAQAEGEACLSLLGSMGYEVEGVIGDYNKASDVLAKLYAKPWRILHVSAHGVFDLPHVDGRSRSGVLLSDGLLITAAEIMAMETVPELVFLNCCHLGQVNNESQGPGSNKLAASVAREMIAIGVRCVVVAGWAVNDESARLFGQVFYEQLLLRRQPFGDAVFAARRETWRAHPLDITWGAFQAYGDPVWLAEPAAEKLGGAGTAGRYVSPDEMLDELASLRSDLARRGDSLGSRELQAEVEHVAESLARRCPPGWQQNPQLQYALGKTWFDLGQWERARAAFLSAAQAVDRSGGVPISDLEKLVDVESRLGEARAVESLPKALSGDAVALQQLRAGEALIDLALRRLDGLDALVADGDDDDSNDAAAGSSMHSERTALRGAAWQRKANLQARRLLSGKLDTAAADAAAKAMANCLQQGVEAYRAGEGQPGSDHFSPCHALYRLALDALTDWHSPAEKDAAIELAQQCRRTAARNFAIQPSPWDLLIQPEALLVERMIDGKLGQAAEEGRRWFDQLAASYAQALGCVTVRPLQLEAMVDRLERLSRFVDALAMAQHDDAALSRSASQLIALAQSILPSHAARTDRPTKPKPPGPSAKKARKPG</sequence>
<feature type="region of interest" description="Disordered" evidence="1">
    <location>
        <begin position="1946"/>
        <end position="1972"/>
    </location>
</feature>
<dbReference type="Pfam" id="PF12770">
    <property type="entry name" value="CHAT"/>
    <property type="match status" value="1"/>
</dbReference>
<comment type="caution">
    <text evidence="4">The sequence shown here is derived from an EMBL/GenBank/DDBJ whole genome shotgun (WGS) entry which is preliminary data.</text>
</comment>